<dbReference type="OrthoDB" id="6880469at2"/>
<proteinExistence type="predicted"/>
<keyword evidence="2" id="KW-1185">Reference proteome</keyword>
<comment type="caution">
    <text evidence="1">The sequence shown here is derived from an EMBL/GenBank/DDBJ whole genome shotgun (WGS) entry which is preliminary data.</text>
</comment>
<dbReference type="STRING" id="1958950.BZK31_07245"/>
<dbReference type="AlphaFoldDB" id="A0A1X0N8Z8"/>
<organism evidence="1 2">
    <name type="scientific">Pseudomonas floridensis</name>
    <dbReference type="NCBI Taxonomy" id="1958950"/>
    <lineage>
        <taxon>Bacteria</taxon>
        <taxon>Pseudomonadati</taxon>
        <taxon>Pseudomonadota</taxon>
        <taxon>Gammaproteobacteria</taxon>
        <taxon>Pseudomonadales</taxon>
        <taxon>Pseudomonadaceae</taxon>
        <taxon>Pseudomonas</taxon>
    </lineage>
</organism>
<evidence type="ECO:0000313" key="1">
    <source>
        <dbReference type="EMBL" id="ORC60106.1"/>
    </source>
</evidence>
<dbReference type="RefSeq" id="WP_083182098.1">
    <property type="nucleotide sequence ID" value="NZ_CBCRZR010000007.1"/>
</dbReference>
<accession>A0A1X0N8Z8</accession>
<dbReference type="EMBL" id="MUIO01000021">
    <property type="protein sequence ID" value="ORC60106.1"/>
    <property type="molecule type" value="Genomic_DNA"/>
</dbReference>
<gene>
    <name evidence="1" type="ORF">BZK31_07245</name>
</gene>
<dbReference type="Proteomes" id="UP000192815">
    <property type="component" value="Unassembled WGS sequence"/>
</dbReference>
<evidence type="ECO:0000313" key="2">
    <source>
        <dbReference type="Proteomes" id="UP000192815"/>
    </source>
</evidence>
<name>A0A1X0N8Z8_9PSED</name>
<reference evidence="2" key="1">
    <citation type="submission" date="2017-02" db="EMBL/GenBank/DDBJ databases">
        <title>Pseudomonas floridae sp. nov., a novel pathogenic bacterial species isolated from tomato.</title>
        <authorList>
            <person name="Timilsina S."/>
            <person name="Vallad G.E."/>
            <person name="Jones J.B."/>
        </authorList>
    </citation>
    <scope>NUCLEOTIDE SEQUENCE [LARGE SCALE GENOMIC DNA]</scope>
    <source>
        <strain evidence="2">GEV388</strain>
    </source>
</reference>
<sequence length="104" mass="11178">MTYDETLSSYRHLLEANPGKALKISDDCYAVLIGGTLSGAYINLDGTVDLGTIFEFDREGWDAECECWEGDVSGVQTAFCIATPSLVEIPVPGAGSSTPNQRKK</sequence>
<protein>
    <submittedName>
        <fullName evidence="1">Uncharacterized protein</fullName>
    </submittedName>
</protein>